<evidence type="ECO:0000256" key="1">
    <source>
        <dbReference type="ARBA" id="ARBA00004173"/>
    </source>
</evidence>
<dbReference type="PANTHER" id="PTHR13563:SF5">
    <property type="entry name" value="TRNA METHYLTRANSFERASE 10 HOMOLOG C"/>
    <property type="match status" value="1"/>
</dbReference>
<evidence type="ECO:0000256" key="5">
    <source>
        <dbReference type="ARBA" id="ARBA00022694"/>
    </source>
</evidence>
<feature type="domain" description="SAM-dependent MTase TRM10-type" evidence="11">
    <location>
        <begin position="213"/>
        <end position="409"/>
    </location>
</feature>
<dbReference type="GO" id="GO:0006629">
    <property type="term" value="P:lipid metabolic process"/>
    <property type="evidence" value="ECO:0007669"/>
    <property type="project" value="InterPro"/>
</dbReference>
<name>A0A9P0A1A7_BEMTA</name>
<accession>A0A9P0A1A7</accession>
<evidence type="ECO:0000256" key="7">
    <source>
        <dbReference type="ARBA" id="ARBA00023054"/>
    </source>
</evidence>
<dbReference type="GO" id="GO:0004435">
    <property type="term" value="F:phosphatidylinositol-4,5-bisphosphate phospholipase C activity"/>
    <property type="evidence" value="ECO:0007669"/>
    <property type="project" value="InterPro"/>
</dbReference>
<dbReference type="GO" id="GO:0097745">
    <property type="term" value="P:mitochondrial tRNA 5'-end processing"/>
    <property type="evidence" value="ECO:0007669"/>
    <property type="project" value="TreeGrafter"/>
</dbReference>
<protein>
    <recommendedName>
        <fullName evidence="9">RNA (guanine-9-)-methyltransferase domain-containing protein 1</fullName>
    </recommendedName>
</protein>
<evidence type="ECO:0000259" key="11">
    <source>
        <dbReference type="PROSITE" id="PS51675"/>
    </source>
</evidence>
<evidence type="ECO:0000313" key="13">
    <source>
        <dbReference type="Proteomes" id="UP001152759"/>
    </source>
</evidence>
<dbReference type="GO" id="GO:0005739">
    <property type="term" value="C:mitochondrion"/>
    <property type="evidence" value="ECO:0007669"/>
    <property type="project" value="UniProtKB-SubCell"/>
</dbReference>
<evidence type="ECO:0000256" key="8">
    <source>
        <dbReference type="ARBA" id="ARBA00023128"/>
    </source>
</evidence>
<dbReference type="KEGG" id="btab:109033197"/>
<keyword evidence="7" id="KW-0175">Coiled coil</keyword>
<dbReference type="GO" id="GO:0005654">
    <property type="term" value="C:nucleoplasm"/>
    <property type="evidence" value="ECO:0007669"/>
    <property type="project" value="TreeGrafter"/>
</dbReference>
<dbReference type="GO" id="GO:0000049">
    <property type="term" value="F:tRNA binding"/>
    <property type="evidence" value="ECO:0007669"/>
    <property type="project" value="TreeGrafter"/>
</dbReference>
<feature type="domain" description="PI-PLC Y-box" evidence="10">
    <location>
        <begin position="339"/>
        <end position="379"/>
    </location>
</feature>
<dbReference type="Gene3D" id="3.40.1280.30">
    <property type="match status" value="1"/>
</dbReference>
<gene>
    <name evidence="12" type="ORF">BEMITA_LOCUS1805</name>
</gene>
<keyword evidence="13" id="KW-1185">Reference proteome</keyword>
<dbReference type="GO" id="GO:0035556">
    <property type="term" value="P:intracellular signal transduction"/>
    <property type="evidence" value="ECO:0007669"/>
    <property type="project" value="InterPro"/>
</dbReference>
<dbReference type="GO" id="GO:0070131">
    <property type="term" value="P:positive regulation of mitochondrial translation"/>
    <property type="evidence" value="ECO:0007669"/>
    <property type="project" value="TreeGrafter"/>
</dbReference>
<dbReference type="GO" id="GO:0008168">
    <property type="term" value="F:methyltransferase activity"/>
    <property type="evidence" value="ECO:0007669"/>
    <property type="project" value="UniProtKB-KW"/>
</dbReference>
<reference evidence="12" key="1">
    <citation type="submission" date="2021-12" db="EMBL/GenBank/DDBJ databases">
        <authorList>
            <person name="King R."/>
        </authorList>
    </citation>
    <scope>NUCLEOTIDE SEQUENCE</scope>
</reference>
<comment type="subcellular location">
    <subcellularLocation>
        <location evidence="1">Mitochondrion</location>
    </subcellularLocation>
</comment>
<dbReference type="AlphaFoldDB" id="A0A9P0A1A7"/>
<keyword evidence="6" id="KW-0809">Transit peptide</keyword>
<dbReference type="InterPro" id="IPR007356">
    <property type="entry name" value="tRNA_m1G_MeTrfase_euk"/>
</dbReference>
<evidence type="ECO:0000256" key="6">
    <source>
        <dbReference type="ARBA" id="ARBA00022946"/>
    </source>
</evidence>
<evidence type="ECO:0000256" key="2">
    <source>
        <dbReference type="ARBA" id="ARBA00022603"/>
    </source>
</evidence>
<keyword evidence="4" id="KW-0949">S-adenosyl-L-methionine</keyword>
<evidence type="ECO:0000256" key="3">
    <source>
        <dbReference type="ARBA" id="ARBA00022679"/>
    </source>
</evidence>
<dbReference type="PROSITE" id="PS50008">
    <property type="entry name" value="PIPLC_Y_DOMAIN"/>
    <property type="match status" value="1"/>
</dbReference>
<dbReference type="InterPro" id="IPR038459">
    <property type="entry name" value="MT_TRM10-typ_sf"/>
</dbReference>
<organism evidence="12 13">
    <name type="scientific">Bemisia tabaci</name>
    <name type="common">Sweetpotato whitefly</name>
    <name type="synonym">Aleurodes tabaci</name>
    <dbReference type="NCBI Taxonomy" id="7038"/>
    <lineage>
        <taxon>Eukaryota</taxon>
        <taxon>Metazoa</taxon>
        <taxon>Ecdysozoa</taxon>
        <taxon>Arthropoda</taxon>
        <taxon>Hexapoda</taxon>
        <taxon>Insecta</taxon>
        <taxon>Pterygota</taxon>
        <taxon>Neoptera</taxon>
        <taxon>Paraneoptera</taxon>
        <taxon>Hemiptera</taxon>
        <taxon>Sternorrhyncha</taxon>
        <taxon>Aleyrodoidea</taxon>
        <taxon>Aleyrodidae</taxon>
        <taxon>Aleyrodinae</taxon>
        <taxon>Bemisia</taxon>
    </lineage>
</organism>
<dbReference type="PANTHER" id="PTHR13563">
    <property type="entry name" value="TRNA (GUANINE-9-) METHYLTRANSFERASE"/>
    <property type="match status" value="1"/>
</dbReference>
<dbReference type="InterPro" id="IPR001711">
    <property type="entry name" value="PLipase_C_Pinositol-sp_Y"/>
</dbReference>
<evidence type="ECO:0000256" key="9">
    <source>
        <dbReference type="ARBA" id="ARBA00029803"/>
    </source>
</evidence>
<dbReference type="EMBL" id="OU963862">
    <property type="protein sequence ID" value="CAH0382236.1"/>
    <property type="molecule type" value="Genomic_DNA"/>
</dbReference>
<dbReference type="Proteomes" id="UP001152759">
    <property type="component" value="Chromosome 1"/>
</dbReference>
<proteinExistence type="predicted"/>
<dbReference type="PROSITE" id="PS51675">
    <property type="entry name" value="SAM_MT_TRM10"/>
    <property type="match status" value="1"/>
</dbReference>
<dbReference type="InterPro" id="IPR025812">
    <property type="entry name" value="Trm10_C_MTase_dom"/>
</dbReference>
<keyword evidence="2" id="KW-0489">Methyltransferase</keyword>
<keyword evidence="3" id="KW-0808">Transferase</keyword>
<dbReference type="GO" id="GO:0032259">
    <property type="term" value="P:methylation"/>
    <property type="evidence" value="ECO:0007669"/>
    <property type="project" value="UniProtKB-KW"/>
</dbReference>
<dbReference type="CDD" id="cd18102">
    <property type="entry name" value="Trm10_MRRP1"/>
    <property type="match status" value="1"/>
</dbReference>
<evidence type="ECO:0000256" key="4">
    <source>
        <dbReference type="ARBA" id="ARBA00022691"/>
    </source>
</evidence>
<evidence type="ECO:0000259" key="10">
    <source>
        <dbReference type="PROSITE" id="PS50008"/>
    </source>
</evidence>
<sequence>MLNFRSWRFILLGTPVVSRSFSRSYRFSNYFSPSDIKRKIHSPVCKRTYLNNVPNFPSYQGCRLFSKGSQADELSDNTVSTEESAESFYQDVDYEAITNNDPALLKQLKIIMAEIYVLYEEGEQVPSKLSTNHYIELLKQKSHSGRRNYLKYLLMKERFKESEARKKLSKRAALEEFKAQRKENPEEDSGEKLVYNLSNTSLFLRIYDSNIDRFNNLGLHLASMYAPTIIMDCSYDADMSHRETQAAVNQITQGFGEHRKHLCPSNFVFCNYKKEGKMATKLLQSVPCLYDPEYPFEFTSKSYLDLYPRDKLVYLTPHCRNELTTINIDDIYIIGAMVDMVSHSKASLSRAKQQGLRMAKFPIDQHLLWGSGTKNLTINQVMMIMADMYWKNDWKFAFDRWIPKRKLMQNDQAAFAEKYSRMSEGSGQSSSEMHNAAFMKRRNSTRHYRKDFYDLRNDLFGRKWTGAEDRSAMEPKARLEPRFRR</sequence>
<dbReference type="InterPro" id="IPR028564">
    <property type="entry name" value="MT_TRM10-typ"/>
</dbReference>
<keyword evidence="8" id="KW-0496">Mitochondrion</keyword>
<keyword evidence="5" id="KW-0819">tRNA processing</keyword>
<evidence type="ECO:0000313" key="12">
    <source>
        <dbReference type="EMBL" id="CAH0382236.1"/>
    </source>
</evidence>